<sequence length="135" mass="14431">MGAANSAPPKPAGMVGTPGTNSPASNGARPTSATPGPSATPEGSREVELLDPKLVNVILSFKKSILPTLAEKLDPLLGESLIMSAVDRLLGFTDDTFVQSKSEQQKQHFAEAEKALMKHLETRFGEYVRNRSAQR</sequence>
<dbReference type="GeneID" id="63841027"/>
<organism evidence="2 3">
    <name type="scientific">Cryphonectria parasitica (strain ATCC 38755 / EP155)</name>
    <dbReference type="NCBI Taxonomy" id="660469"/>
    <lineage>
        <taxon>Eukaryota</taxon>
        <taxon>Fungi</taxon>
        <taxon>Dikarya</taxon>
        <taxon>Ascomycota</taxon>
        <taxon>Pezizomycotina</taxon>
        <taxon>Sordariomycetes</taxon>
        <taxon>Sordariomycetidae</taxon>
        <taxon>Diaporthales</taxon>
        <taxon>Cryphonectriaceae</taxon>
        <taxon>Cryphonectria-Endothia species complex</taxon>
        <taxon>Cryphonectria</taxon>
    </lineage>
</organism>
<accession>A0A9P4XUF2</accession>
<dbReference type="OrthoDB" id="5402974at2759"/>
<evidence type="ECO:0000313" key="3">
    <source>
        <dbReference type="Proteomes" id="UP000803844"/>
    </source>
</evidence>
<evidence type="ECO:0000256" key="1">
    <source>
        <dbReference type="SAM" id="MobiDB-lite"/>
    </source>
</evidence>
<protein>
    <submittedName>
        <fullName evidence="2">Uncharacterized protein</fullName>
    </submittedName>
</protein>
<evidence type="ECO:0000313" key="2">
    <source>
        <dbReference type="EMBL" id="KAF3761021.1"/>
    </source>
</evidence>
<feature type="region of interest" description="Disordered" evidence="1">
    <location>
        <begin position="1"/>
        <end position="46"/>
    </location>
</feature>
<dbReference type="RefSeq" id="XP_040772000.1">
    <property type="nucleotide sequence ID" value="XM_040923898.1"/>
</dbReference>
<dbReference type="AlphaFoldDB" id="A0A9P4XUF2"/>
<dbReference type="Proteomes" id="UP000803844">
    <property type="component" value="Unassembled WGS sequence"/>
</dbReference>
<feature type="compositionally biased region" description="Polar residues" evidence="1">
    <location>
        <begin position="18"/>
        <end position="29"/>
    </location>
</feature>
<gene>
    <name evidence="2" type="ORF">M406DRAFT_358446</name>
</gene>
<feature type="compositionally biased region" description="Low complexity" evidence="1">
    <location>
        <begin position="30"/>
        <end position="41"/>
    </location>
</feature>
<dbReference type="EMBL" id="MU032352">
    <property type="protein sequence ID" value="KAF3761021.1"/>
    <property type="molecule type" value="Genomic_DNA"/>
</dbReference>
<reference evidence="2" key="1">
    <citation type="journal article" date="2020" name="Phytopathology">
        <title>Genome sequence of the chestnut blight fungus Cryphonectria parasitica EP155: A fundamental resource for an archetypical invasive plant pathogen.</title>
        <authorList>
            <person name="Crouch J.A."/>
            <person name="Dawe A."/>
            <person name="Aerts A."/>
            <person name="Barry K."/>
            <person name="Churchill A.C.L."/>
            <person name="Grimwood J."/>
            <person name="Hillman B."/>
            <person name="Milgroom M.G."/>
            <person name="Pangilinan J."/>
            <person name="Smith M."/>
            <person name="Salamov A."/>
            <person name="Schmutz J."/>
            <person name="Yadav J."/>
            <person name="Grigoriev I.V."/>
            <person name="Nuss D."/>
        </authorList>
    </citation>
    <scope>NUCLEOTIDE SEQUENCE</scope>
    <source>
        <strain evidence="2">EP155</strain>
    </source>
</reference>
<keyword evidence="3" id="KW-1185">Reference proteome</keyword>
<comment type="caution">
    <text evidence="2">The sequence shown here is derived from an EMBL/GenBank/DDBJ whole genome shotgun (WGS) entry which is preliminary data.</text>
</comment>
<proteinExistence type="predicted"/>
<name>A0A9P4XUF2_CRYP1</name>